<dbReference type="AlphaFoldDB" id="A0A5E5ACE7"/>
<protein>
    <submittedName>
        <fullName evidence="2">Uncharacterized protein</fullName>
    </submittedName>
</protein>
<reference evidence="2 3" key="1">
    <citation type="submission" date="2019-08" db="EMBL/GenBank/DDBJ databases">
        <authorList>
            <person name="Peeters C."/>
        </authorList>
    </citation>
    <scope>NUCLEOTIDE SEQUENCE [LARGE SCALE GENOMIC DNA]</scope>
    <source>
        <strain evidence="2 3">LMG 31118</strain>
    </source>
</reference>
<gene>
    <name evidence="2" type="ORF">PCA31118_03300</name>
</gene>
<sequence length="593" mass="64180">MWYQQCAGASGRGPDWGMKERTEVAIDPPGTREAAACRRAARADFGMRLTLATNAARNVQLQTDAETRQAHGATTLRRVDPALAKPFATAWAGLWVTTGPSQHFYRKEFALAHARDARLAQNQRQVEAMLAPTQGEIASASETRHVERLCDDVSAWLDTVAATGRRGWGFRAARDILSLLGNLSLLGVIAAGIYREREGDVGSHSDPNPDLPTGVPTDIPPGMDGGVVRGMTAANTPFGVPWADWSLLALEGVKGVLTQSLGSPTLIRHHAVDEILKRMDAGCRLLEACVLLPSAGAASAASVPSWRNTLARLTRARDVATLFTFANSAVPPARLGLWIPSWFSGASDTADGYRGILRVAGLMLDSCRAVTSLLGTWARNEAFACDAASLTRRWHALCERLAHVSCEDKGAIQRRVARVTQLAQHCDTPLLARIASQPTLCECLLASQRPLSASQIALACGEFDVPCHASSVDGLNYLSLHPAESPWGQRWTGDAWESGSTTPVRASYRLLLLYQHWSAALLERVVGALPCMATQDDAEQRDGIRQQTNVQPRIAAPVPEGESMPGRDMPVGLADSRAERRDTRRIEVESTWI</sequence>
<feature type="region of interest" description="Disordered" evidence="1">
    <location>
        <begin position="556"/>
        <end position="580"/>
    </location>
</feature>
<evidence type="ECO:0000256" key="1">
    <source>
        <dbReference type="SAM" id="MobiDB-lite"/>
    </source>
</evidence>
<accession>A0A5E5ACE7</accession>
<dbReference type="RefSeq" id="WP_150626209.1">
    <property type="nucleotide sequence ID" value="NZ_CABPSQ010000006.1"/>
</dbReference>
<evidence type="ECO:0000313" key="3">
    <source>
        <dbReference type="Proteomes" id="UP000414136"/>
    </source>
</evidence>
<dbReference type="Proteomes" id="UP000414136">
    <property type="component" value="Unassembled WGS sequence"/>
</dbReference>
<dbReference type="OrthoDB" id="8933608at2"/>
<name>A0A5E5ACE7_9BURK</name>
<dbReference type="EMBL" id="CABPSQ010000006">
    <property type="protein sequence ID" value="VVE69780.1"/>
    <property type="molecule type" value="Genomic_DNA"/>
</dbReference>
<evidence type="ECO:0000313" key="2">
    <source>
        <dbReference type="EMBL" id="VVE69780.1"/>
    </source>
</evidence>
<proteinExistence type="predicted"/>
<organism evidence="2 3">
    <name type="scientific">Pandoraea captiosa</name>
    <dbReference type="NCBI Taxonomy" id="2508302"/>
    <lineage>
        <taxon>Bacteria</taxon>
        <taxon>Pseudomonadati</taxon>
        <taxon>Pseudomonadota</taxon>
        <taxon>Betaproteobacteria</taxon>
        <taxon>Burkholderiales</taxon>
        <taxon>Burkholderiaceae</taxon>
        <taxon>Pandoraea</taxon>
    </lineage>
</organism>
<keyword evidence="3" id="KW-1185">Reference proteome</keyword>